<sequence length="274" mass="28418">MSGSAATICTSMPPTVAEPRAGETELVALGKDVDQLGILASSTASSRIRYARLRTRNIYRRRCIHMVAVSTALHCLDIHRSCTLSTLADACVLCPARTAPTATRVADTEATTVSLPPPLSTSPGGGAIWSTSAARRPAAAPDSHLPNLRLVRIMRAAPTPGALRRLVRRRRGPTQILPVLLSINLAIRNTSSPPPAMPPPHPSTSAAPPALGAGTAAAVRPPEAKGKCAASASASAFPTCASLPAVREQIRGTPPAPPVLTFARARRRAGVGKV</sequence>
<name>A0AAD7ELV2_9AGAR</name>
<accession>A0AAD7ELV2</accession>
<feature type="region of interest" description="Disordered" evidence="1">
    <location>
        <begin position="191"/>
        <end position="218"/>
    </location>
</feature>
<gene>
    <name evidence="2" type="ORF">DFH08DRAFT_964735</name>
</gene>
<evidence type="ECO:0000256" key="1">
    <source>
        <dbReference type="SAM" id="MobiDB-lite"/>
    </source>
</evidence>
<evidence type="ECO:0000313" key="2">
    <source>
        <dbReference type="EMBL" id="KAJ7336778.1"/>
    </source>
</evidence>
<proteinExistence type="predicted"/>
<reference evidence="2" key="1">
    <citation type="submission" date="2023-03" db="EMBL/GenBank/DDBJ databases">
        <title>Massive genome expansion in bonnet fungi (Mycena s.s.) driven by repeated elements and novel gene families across ecological guilds.</title>
        <authorList>
            <consortium name="Lawrence Berkeley National Laboratory"/>
            <person name="Harder C.B."/>
            <person name="Miyauchi S."/>
            <person name="Viragh M."/>
            <person name="Kuo A."/>
            <person name="Thoen E."/>
            <person name="Andreopoulos B."/>
            <person name="Lu D."/>
            <person name="Skrede I."/>
            <person name="Drula E."/>
            <person name="Henrissat B."/>
            <person name="Morin E."/>
            <person name="Kohler A."/>
            <person name="Barry K."/>
            <person name="LaButti K."/>
            <person name="Morin E."/>
            <person name="Salamov A."/>
            <person name="Lipzen A."/>
            <person name="Mereny Z."/>
            <person name="Hegedus B."/>
            <person name="Baldrian P."/>
            <person name="Stursova M."/>
            <person name="Weitz H."/>
            <person name="Taylor A."/>
            <person name="Grigoriev I.V."/>
            <person name="Nagy L.G."/>
            <person name="Martin F."/>
            <person name="Kauserud H."/>
        </authorList>
    </citation>
    <scope>NUCLEOTIDE SEQUENCE</scope>
    <source>
        <strain evidence="2">CBHHK002</strain>
    </source>
</reference>
<feature type="compositionally biased region" description="Pro residues" evidence="1">
    <location>
        <begin position="192"/>
        <end position="202"/>
    </location>
</feature>
<protein>
    <submittedName>
        <fullName evidence="2">Uncharacterized protein</fullName>
    </submittedName>
</protein>
<dbReference type="EMBL" id="JARIHO010000030">
    <property type="protein sequence ID" value="KAJ7336778.1"/>
    <property type="molecule type" value="Genomic_DNA"/>
</dbReference>
<comment type="caution">
    <text evidence="2">The sequence shown here is derived from an EMBL/GenBank/DDBJ whole genome shotgun (WGS) entry which is preliminary data.</text>
</comment>
<feature type="compositionally biased region" description="Low complexity" evidence="1">
    <location>
        <begin position="203"/>
        <end position="218"/>
    </location>
</feature>
<dbReference type="Proteomes" id="UP001218218">
    <property type="component" value="Unassembled WGS sequence"/>
</dbReference>
<evidence type="ECO:0000313" key="3">
    <source>
        <dbReference type="Proteomes" id="UP001218218"/>
    </source>
</evidence>
<keyword evidence="3" id="KW-1185">Reference proteome</keyword>
<organism evidence="2 3">
    <name type="scientific">Mycena albidolilacea</name>
    <dbReference type="NCBI Taxonomy" id="1033008"/>
    <lineage>
        <taxon>Eukaryota</taxon>
        <taxon>Fungi</taxon>
        <taxon>Dikarya</taxon>
        <taxon>Basidiomycota</taxon>
        <taxon>Agaricomycotina</taxon>
        <taxon>Agaricomycetes</taxon>
        <taxon>Agaricomycetidae</taxon>
        <taxon>Agaricales</taxon>
        <taxon>Marasmiineae</taxon>
        <taxon>Mycenaceae</taxon>
        <taxon>Mycena</taxon>
    </lineage>
</organism>
<dbReference type="AlphaFoldDB" id="A0AAD7ELV2"/>